<reference evidence="3 4" key="1">
    <citation type="submission" date="2019-02" db="EMBL/GenBank/DDBJ databases">
        <title>Deep-cultivation of Planctomycetes and their phenomic and genomic characterization uncovers novel biology.</title>
        <authorList>
            <person name="Wiegand S."/>
            <person name="Jogler M."/>
            <person name="Boedeker C."/>
            <person name="Pinto D."/>
            <person name="Vollmers J."/>
            <person name="Rivas-Marin E."/>
            <person name="Kohn T."/>
            <person name="Peeters S.H."/>
            <person name="Heuer A."/>
            <person name="Rast P."/>
            <person name="Oberbeckmann S."/>
            <person name="Bunk B."/>
            <person name="Jeske O."/>
            <person name="Meyerdierks A."/>
            <person name="Storesund J.E."/>
            <person name="Kallscheuer N."/>
            <person name="Luecker S."/>
            <person name="Lage O.M."/>
            <person name="Pohl T."/>
            <person name="Merkel B.J."/>
            <person name="Hornburger P."/>
            <person name="Mueller R.-W."/>
            <person name="Bruemmer F."/>
            <person name="Labrenz M."/>
            <person name="Spormann A.M."/>
            <person name="Op den Camp H."/>
            <person name="Overmann J."/>
            <person name="Amann R."/>
            <person name="Jetten M.S.M."/>
            <person name="Mascher T."/>
            <person name="Medema M.H."/>
            <person name="Devos D.P."/>
            <person name="Kaster A.-K."/>
            <person name="Ovreas L."/>
            <person name="Rohde M."/>
            <person name="Galperin M.Y."/>
            <person name="Jogler C."/>
        </authorList>
    </citation>
    <scope>NUCLEOTIDE SEQUENCE [LARGE SCALE GENOMIC DNA]</scope>
    <source>
        <strain evidence="3 4">Pla163</strain>
    </source>
</reference>
<comment type="similarity">
    <text evidence="1">Belongs to the transglycosylase Slt family.</text>
</comment>
<dbReference type="AlphaFoldDB" id="A0A518D1W9"/>
<protein>
    <submittedName>
        <fullName evidence="3">Soluble lytic murein transglycosylase</fullName>
        <ecNumber evidence="3">4.2.2.-</ecNumber>
    </submittedName>
</protein>
<proteinExistence type="inferred from homology"/>
<dbReference type="EMBL" id="CP036290">
    <property type="protein sequence ID" value="QDU85472.1"/>
    <property type="molecule type" value="Genomic_DNA"/>
</dbReference>
<dbReference type="InterPro" id="IPR023346">
    <property type="entry name" value="Lysozyme-like_dom_sf"/>
</dbReference>
<dbReference type="PANTHER" id="PTHR37423:SF2">
    <property type="entry name" value="MEMBRANE-BOUND LYTIC MUREIN TRANSGLYCOSYLASE C"/>
    <property type="match status" value="1"/>
</dbReference>
<accession>A0A518D1W9</accession>
<gene>
    <name evidence="3" type="primary">slt</name>
    <name evidence="3" type="ORF">Pla163_26030</name>
</gene>
<dbReference type="SUPFAM" id="SSF53955">
    <property type="entry name" value="Lysozyme-like"/>
    <property type="match status" value="1"/>
</dbReference>
<evidence type="ECO:0000313" key="3">
    <source>
        <dbReference type="EMBL" id="QDU85472.1"/>
    </source>
</evidence>
<dbReference type="CDD" id="cd16896">
    <property type="entry name" value="LT_Slt70-like"/>
    <property type="match status" value="1"/>
</dbReference>
<dbReference type="GO" id="GO:0016829">
    <property type="term" value="F:lyase activity"/>
    <property type="evidence" value="ECO:0007669"/>
    <property type="project" value="UniProtKB-KW"/>
</dbReference>
<dbReference type="PANTHER" id="PTHR37423">
    <property type="entry name" value="SOLUBLE LYTIC MUREIN TRANSGLYCOSYLASE-RELATED"/>
    <property type="match status" value="1"/>
</dbReference>
<dbReference type="InterPro" id="IPR008258">
    <property type="entry name" value="Transglycosylase_SLT_dom_1"/>
</dbReference>
<evidence type="ECO:0000313" key="4">
    <source>
        <dbReference type="Proteomes" id="UP000319342"/>
    </source>
</evidence>
<keyword evidence="3" id="KW-0456">Lyase</keyword>
<organism evidence="3 4">
    <name type="scientific">Rohdeia mirabilis</name>
    <dbReference type="NCBI Taxonomy" id="2528008"/>
    <lineage>
        <taxon>Bacteria</taxon>
        <taxon>Pseudomonadati</taxon>
        <taxon>Planctomycetota</taxon>
        <taxon>Planctomycetia</taxon>
        <taxon>Planctomycetia incertae sedis</taxon>
        <taxon>Rohdeia</taxon>
    </lineage>
</organism>
<dbReference type="Pfam" id="PF01464">
    <property type="entry name" value="SLT"/>
    <property type="match status" value="1"/>
</dbReference>
<dbReference type="RefSeq" id="WP_419185890.1">
    <property type="nucleotide sequence ID" value="NZ_CP036290.1"/>
</dbReference>
<dbReference type="Gene3D" id="1.10.530.10">
    <property type="match status" value="1"/>
</dbReference>
<dbReference type="EC" id="4.2.2.-" evidence="3"/>
<feature type="domain" description="Transglycosylase SLT" evidence="2">
    <location>
        <begin position="38"/>
        <end position="152"/>
    </location>
</feature>
<evidence type="ECO:0000259" key="2">
    <source>
        <dbReference type="Pfam" id="PF01464"/>
    </source>
</evidence>
<keyword evidence="4" id="KW-1185">Reference proteome</keyword>
<sequence>MAVLVSSAVGLLVAAGVFESPRDVLASVRIHALAEDLRAAAAEFHIDPYLVAGIVDAESSGRVDVISSVGAMGLMQLRPDTAAERARRLGIERFEDSDLIEDPGLNLRLGCAYLRYLFDRFGEDDPRPVLVAYNAGPNKAARWFTEAGGFEPWLAEQNALAPARPGSVRHYFAKVLASAQRYRERGLLEP</sequence>
<dbReference type="Proteomes" id="UP000319342">
    <property type="component" value="Chromosome"/>
</dbReference>
<name>A0A518D1W9_9BACT</name>
<evidence type="ECO:0000256" key="1">
    <source>
        <dbReference type="ARBA" id="ARBA00007734"/>
    </source>
</evidence>